<comment type="caution">
    <text evidence="1">The sequence shown here is derived from an EMBL/GenBank/DDBJ whole genome shotgun (WGS) entry which is preliminary data.</text>
</comment>
<accession>A0A409Y020</accession>
<reference evidence="1 2" key="1">
    <citation type="journal article" date="2018" name="Evol. Lett.">
        <title>Horizontal gene cluster transfer increased hallucinogenic mushroom diversity.</title>
        <authorList>
            <person name="Reynolds H.T."/>
            <person name="Vijayakumar V."/>
            <person name="Gluck-Thaler E."/>
            <person name="Korotkin H.B."/>
            <person name="Matheny P.B."/>
            <person name="Slot J.C."/>
        </authorList>
    </citation>
    <scope>NUCLEOTIDE SEQUENCE [LARGE SCALE GENOMIC DNA]</scope>
    <source>
        <strain evidence="1 2">SRW20</strain>
    </source>
</reference>
<dbReference type="Proteomes" id="UP000284706">
    <property type="component" value="Unassembled WGS sequence"/>
</dbReference>
<dbReference type="EMBL" id="NHYE01001381">
    <property type="protein sequence ID" value="PPQ96311.1"/>
    <property type="molecule type" value="Genomic_DNA"/>
</dbReference>
<evidence type="ECO:0000313" key="2">
    <source>
        <dbReference type="Proteomes" id="UP000284706"/>
    </source>
</evidence>
<proteinExistence type="predicted"/>
<evidence type="ECO:0000313" key="1">
    <source>
        <dbReference type="EMBL" id="PPQ96311.1"/>
    </source>
</evidence>
<dbReference type="InParanoid" id="A0A409Y020"/>
<name>A0A409Y020_9AGAR</name>
<dbReference type="AlphaFoldDB" id="A0A409Y020"/>
<gene>
    <name evidence="1" type="ORF">CVT26_005631</name>
</gene>
<organism evidence="1 2">
    <name type="scientific">Gymnopilus dilepis</name>
    <dbReference type="NCBI Taxonomy" id="231916"/>
    <lineage>
        <taxon>Eukaryota</taxon>
        <taxon>Fungi</taxon>
        <taxon>Dikarya</taxon>
        <taxon>Basidiomycota</taxon>
        <taxon>Agaricomycotina</taxon>
        <taxon>Agaricomycetes</taxon>
        <taxon>Agaricomycetidae</taxon>
        <taxon>Agaricales</taxon>
        <taxon>Agaricineae</taxon>
        <taxon>Hymenogastraceae</taxon>
        <taxon>Gymnopilus</taxon>
    </lineage>
</organism>
<keyword evidence="2" id="KW-1185">Reference proteome</keyword>
<protein>
    <submittedName>
        <fullName evidence="1">Uncharacterized protein</fullName>
    </submittedName>
</protein>
<sequence length="137" mass="15013">MEDESVHVSSCHPKAEAIIPVAEPGGLAQRWAQEQGPKAQTSEDEAGEAFLAGSTTLKLRDKHLQSVWKTNKSQQGEQCHSSGLIGQNKRMIFSSRALTSQTLRISRTVSNLAFSAIYSKSTAQILPDIRSMMENVQ</sequence>